<feature type="compositionally biased region" description="Basic residues" evidence="1">
    <location>
        <begin position="45"/>
        <end position="56"/>
    </location>
</feature>
<feature type="region of interest" description="Disordered" evidence="1">
    <location>
        <begin position="20"/>
        <end position="131"/>
    </location>
</feature>
<evidence type="ECO:0000256" key="1">
    <source>
        <dbReference type="SAM" id="MobiDB-lite"/>
    </source>
</evidence>
<gene>
    <name evidence="2" type="ORF">Q4I32_001678</name>
</gene>
<evidence type="ECO:0000313" key="3">
    <source>
        <dbReference type="Proteomes" id="UP001500493"/>
    </source>
</evidence>
<feature type="compositionally biased region" description="Basic and acidic residues" evidence="1">
    <location>
        <begin position="110"/>
        <end position="131"/>
    </location>
</feature>
<feature type="compositionally biased region" description="Basic and acidic residues" evidence="1">
    <location>
        <begin position="74"/>
        <end position="101"/>
    </location>
</feature>
<organism evidence="2 3">
    <name type="scientific">Leishmania shawi</name>
    <dbReference type="NCBI Taxonomy" id="5680"/>
    <lineage>
        <taxon>Eukaryota</taxon>
        <taxon>Discoba</taxon>
        <taxon>Euglenozoa</taxon>
        <taxon>Kinetoplastea</taxon>
        <taxon>Metakinetoplastina</taxon>
        <taxon>Trypanosomatida</taxon>
        <taxon>Trypanosomatidae</taxon>
        <taxon>Leishmaniinae</taxon>
        <taxon>Leishmania</taxon>
        <taxon>Leishmania guyanensis species complex</taxon>
    </lineage>
</organism>
<feature type="compositionally biased region" description="Low complexity" evidence="1">
    <location>
        <begin position="57"/>
        <end position="71"/>
    </location>
</feature>
<dbReference type="Proteomes" id="UP001500493">
    <property type="component" value="Unassembled WGS sequence"/>
</dbReference>
<reference evidence="2" key="1">
    <citation type="submission" date="2024-02" db="EMBL/GenBank/DDBJ databases">
        <title>FIRST GENOME SEQUENCES OF Leishmania (Viannia) shawi, Leishmania (Viannia) lindenbergi AND Leishmania (Viannia) utingensis.</title>
        <authorList>
            <person name="Resadore F."/>
            <person name="Custodio M.G.F."/>
            <person name="Boite M.C."/>
            <person name="Cupolillo E."/>
            <person name="Ferreira G.E.M."/>
        </authorList>
    </citation>
    <scope>NUCLEOTIDE SEQUENCE</scope>
    <source>
        <strain evidence="2">MHOM/BR/2013/18 LTA MLF</strain>
    </source>
</reference>
<name>A0AAW3C533_9TRYP</name>
<evidence type="ECO:0000313" key="2">
    <source>
        <dbReference type="EMBL" id="KAL0529508.1"/>
    </source>
</evidence>
<protein>
    <submittedName>
        <fullName evidence="2">Uncharacterized protein</fullName>
    </submittedName>
</protein>
<accession>A0AAW3C533</accession>
<dbReference type="EMBL" id="JBAMZJ010000011">
    <property type="protein sequence ID" value="KAL0529508.1"/>
    <property type="molecule type" value="Genomic_DNA"/>
</dbReference>
<feature type="compositionally biased region" description="Low complexity" evidence="1">
    <location>
        <begin position="20"/>
        <end position="37"/>
    </location>
</feature>
<feature type="non-terminal residue" evidence="2">
    <location>
        <position position="131"/>
    </location>
</feature>
<dbReference type="AlphaFoldDB" id="A0AAW3C533"/>
<sequence>MRRSTLLLSIPTMRSLSLSRISSSPSLFPSPLHCSSLTPPPTNSHTRRSLYSHHSHPSPSATPHHTPPLSHVPHQGDRPHEAQHHGEEEQEGAERGVRPEEGAPPLAPGHLRDPRDPQVPEEHGAADAVRA</sequence>
<proteinExistence type="predicted"/>
<comment type="caution">
    <text evidence="2">The sequence shown here is derived from an EMBL/GenBank/DDBJ whole genome shotgun (WGS) entry which is preliminary data.</text>
</comment>